<dbReference type="Gene3D" id="3.40.640.10">
    <property type="entry name" value="Type I PLP-dependent aspartate aminotransferase-like (Major domain)"/>
    <property type="match status" value="1"/>
</dbReference>
<protein>
    <submittedName>
        <fullName evidence="4">Cystathionine gamma-lyase</fullName>
    </submittedName>
</protein>
<dbReference type="GO" id="GO:0005737">
    <property type="term" value="C:cytoplasm"/>
    <property type="evidence" value="ECO:0007669"/>
    <property type="project" value="TreeGrafter"/>
</dbReference>
<name>A0A0N4VZL2_HAEPC</name>
<keyword evidence="2 3" id="KW-0663">Pyridoxal phosphate</keyword>
<comment type="cofactor">
    <cofactor evidence="1 3">
        <name>pyridoxal 5'-phosphate</name>
        <dbReference type="ChEBI" id="CHEBI:597326"/>
    </cofactor>
</comment>
<dbReference type="InterPro" id="IPR000277">
    <property type="entry name" value="Cys/Met-Metab_PyrdxlP-dep_enz"/>
</dbReference>
<dbReference type="SUPFAM" id="SSF53383">
    <property type="entry name" value="PLP-dependent transferases"/>
    <property type="match status" value="1"/>
</dbReference>
<proteinExistence type="inferred from homology"/>
<dbReference type="PANTHER" id="PTHR11808:SF80">
    <property type="entry name" value="CYSTATHIONINE GAMMA-LYASE"/>
    <property type="match status" value="1"/>
</dbReference>
<dbReference type="Gene3D" id="3.90.1150.10">
    <property type="entry name" value="Aspartate Aminotransferase, domain 1"/>
    <property type="match status" value="1"/>
</dbReference>
<dbReference type="InterPro" id="IPR015421">
    <property type="entry name" value="PyrdxlP-dep_Trfase_major"/>
</dbReference>
<dbReference type="AlphaFoldDB" id="A0A0N4VZL2"/>
<sequence length="134" mass="14866">LKLLVCKSPENQIFLEFSSKYIGGHADVIGGCVTTRTLDQWKRLKLQQLTTGSALSPFDAALLARGLKTLPLRVDKICSNAHHIAQFLAKHPKVQLKYFYEFCDNLDIDLSPAACVAYRDKISATIDLSTQNGN</sequence>
<dbReference type="GO" id="GO:0019344">
    <property type="term" value="P:cysteine biosynthetic process"/>
    <property type="evidence" value="ECO:0007669"/>
    <property type="project" value="UniProtKB-UniPathway"/>
</dbReference>
<accession>A0A0N4VZL2</accession>
<reference evidence="4" key="1">
    <citation type="submission" date="2017-02" db="UniProtKB">
        <authorList>
            <consortium name="WormBaseParasite"/>
        </authorList>
    </citation>
    <scope>IDENTIFICATION</scope>
</reference>
<dbReference type="WBParaSite" id="HPLM_0000273401-mRNA-1">
    <property type="protein sequence ID" value="HPLM_0000273401-mRNA-1"/>
    <property type="gene ID" value="HPLM_0000273401"/>
</dbReference>
<dbReference type="UniPathway" id="UPA00136">
    <property type="reaction ID" value="UER00202"/>
</dbReference>
<evidence type="ECO:0000256" key="2">
    <source>
        <dbReference type="ARBA" id="ARBA00022898"/>
    </source>
</evidence>
<comment type="similarity">
    <text evidence="3">Belongs to the trans-sulfuration enzymes family.</text>
</comment>
<organism evidence="4">
    <name type="scientific">Haemonchus placei</name>
    <name type="common">Barber's pole worm</name>
    <dbReference type="NCBI Taxonomy" id="6290"/>
    <lineage>
        <taxon>Eukaryota</taxon>
        <taxon>Metazoa</taxon>
        <taxon>Ecdysozoa</taxon>
        <taxon>Nematoda</taxon>
        <taxon>Chromadorea</taxon>
        <taxon>Rhabditida</taxon>
        <taxon>Rhabditina</taxon>
        <taxon>Rhabditomorpha</taxon>
        <taxon>Strongyloidea</taxon>
        <taxon>Trichostrongylidae</taxon>
        <taxon>Haemonchus</taxon>
    </lineage>
</organism>
<dbReference type="PANTHER" id="PTHR11808">
    <property type="entry name" value="TRANS-SULFURATION ENZYME FAMILY MEMBER"/>
    <property type="match status" value="1"/>
</dbReference>
<dbReference type="InterPro" id="IPR015424">
    <property type="entry name" value="PyrdxlP-dep_Trfase"/>
</dbReference>
<evidence type="ECO:0000313" key="4">
    <source>
        <dbReference type="WBParaSite" id="HPLM_0000273401-mRNA-1"/>
    </source>
</evidence>
<dbReference type="InterPro" id="IPR015422">
    <property type="entry name" value="PyrdxlP-dep_Trfase_small"/>
</dbReference>
<evidence type="ECO:0000256" key="3">
    <source>
        <dbReference type="RuleBase" id="RU362118"/>
    </source>
</evidence>
<dbReference type="GO" id="GO:0016846">
    <property type="term" value="F:carbon-sulfur lyase activity"/>
    <property type="evidence" value="ECO:0007669"/>
    <property type="project" value="TreeGrafter"/>
</dbReference>
<dbReference type="Pfam" id="PF01053">
    <property type="entry name" value="Cys_Met_Meta_PP"/>
    <property type="match status" value="1"/>
</dbReference>
<dbReference type="GO" id="GO:0019346">
    <property type="term" value="P:transsulfuration"/>
    <property type="evidence" value="ECO:0007669"/>
    <property type="project" value="InterPro"/>
</dbReference>
<dbReference type="GO" id="GO:0030170">
    <property type="term" value="F:pyridoxal phosphate binding"/>
    <property type="evidence" value="ECO:0007669"/>
    <property type="project" value="InterPro"/>
</dbReference>
<evidence type="ECO:0000256" key="1">
    <source>
        <dbReference type="ARBA" id="ARBA00001933"/>
    </source>
</evidence>